<name>A0A849KED2_9BURK</name>
<organism evidence="3 4">
    <name type="scientific">Ramlibacter montanisoli</name>
    <dbReference type="NCBI Taxonomy" id="2732512"/>
    <lineage>
        <taxon>Bacteria</taxon>
        <taxon>Pseudomonadati</taxon>
        <taxon>Pseudomonadota</taxon>
        <taxon>Betaproteobacteria</taxon>
        <taxon>Burkholderiales</taxon>
        <taxon>Comamonadaceae</taxon>
        <taxon>Ramlibacter</taxon>
    </lineage>
</organism>
<evidence type="ECO:0000256" key="1">
    <source>
        <dbReference type="SAM" id="MobiDB-lite"/>
    </source>
</evidence>
<dbReference type="AlphaFoldDB" id="A0A849KED2"/>
<dbReference type="GO" id="GO:0015628">
    <property type="term" value="P:protein secretion by the type II secretion system"/>
    <property type="evidence" value="ECO:0007669"/>
    <property type="project" value="InterPro"/>
</dbReference>
<protein>
    <recommendedName>
        <fullName evidence="5">Type II secretion system protein M</fullName>
    </recommendedName>
</protein>
<feature type="region of interest" description="Disordered" evidence="1">
    <location>
        <begin position="1"/>
        <end position="77"/>
    </location>
</feature>
<dbReference type="Proteomes" id="UP000552954">
    <property type="component" value="Unassembled WGS sequence"/>
</dbReference>
<feature type="transmembrane region" description="Helical" evidence="2">
    <location>
        <begin position="164"/>
        <end position="182"/>
    </location>
</feature>
<dbReference type="EMBL" id="JABFCS010000001">
    <property type="protein sequence ID" value="NNU44557.1"/>
    <property type="molecule type" value="Genomic_DNA"/>
</dbReference>
<proteinExistence type="predicted"/>
<keyword evidence="2" id="KW-1133">Transmembrane helix</keyword>
<keyword evidence="2" id="KW-0812">Transmembrane</keyword>
<evidence type="ECO:0008006" key="5">
    <source>
        <dbReference type="Google" id="ProtNLM"/>
    </source>
</evidence>
<feature type="compositionally biased region" description="Low complexity" evidence="1">
    <location>
        <begin position="1"/>
        <end position="17"/>
    </location>
</feature>
<evidence type="ECO:0000256" key="2">
    <source>
        <dbReference type="SAM" id="Phobius"/>
    </source>
</evidence>
<dbReference type="InterPro" id="IPR007690">
    <property type="entry name" value="T2SS_GspM"/>
</dbReference>
<sequence length="304" mass="32499">MAAGALGRRGAAGAERAGTQRLGLEGARQPGRQARGRARDLARDLPAGEGDRRCAGADGTRGRGPAPADRHGLGARHRCAAGGARVRAAGLAHAQHDRIRRRPAARHRYRADAGRIPRRGLAPEGAGLRRRQRRRGAGAERGGRAVNAQQLRQRWAGFAPRERALILAAAALVAIALAWWIALAPALATLRNADAQHRALDAQLLHMKRLQAQARAMQSQPRQNGDEALRQLEGAIRQQLGVSARYNIAGERVTVTLTNTPAPALAQWLTQVRTNARAIPGEARLARNPAGGWDGSLVLTLPAR</sequence>
<reference evidence="3 4" key="1">
    <citation type="submission" date="2020-05" db="EMBL/GenBank/DDBJ databases">
        <authorList>
            <person name="Khan S.A."/>
            <person name="Jeon C.O."/>
            <person name="Chun B.H."/>
        </authorList>
    </citation>
    <scope>NUCLEOTIDE SEQUENCE [LARGE SCALE GENOMIC DNA]</scope>
    <source>
        <strain evidence="3 4">B156</strain>
    </source>
</reference>
<evidence type="ECO:0000313" key="3">
    <source>
        <dbReference type="EMBL" id="NNU44557.1"/>
    </source>
</evidence>
<gene>
    <name evidence="3" type="ORF">HK415_17375</name>
</gene>
<dbReference type="GO" id="GO:0015627">
    <property type="term" value="C:type II protein secretion system complex"/>
    <property type="evidence" value="ECO:0007669"/>
    <property type="project" value="InterPro"/>
</dbReference>
<keyword evidence="4" id="KW-1185">Reference proteome</keyword>
<evidence type="ECO:0000313" key="4">
    <source>
        <dbReference type="Proteomes" id="UP000552954"/>
    </source>
</evidence>
<keyword evidence="2" id="KW-0472">Membrane</keyword>
<accession>A0A849KED2</accession>
<reference evidence="3 4" key="2">
    <citation type="submission" date="2020-06" db="EMBL/GenBank/DDBJ databases">
        <title>Ramlibacter rhizophilus sp. nov., isolated from rhizosphere soil of national flower Mugunghwa from South Korea.</title>
        <authorList>
            <person name="Zheng-Fei Y."/>
            <person name="Huan T."/>
        </authorList>
    </citation>
    <scope>NUCLEOTIDE SEQUENCE [LARGE SCALE GENOMIC DNA]</scope>
    <source>
        <strain evidence="3 4">B156</strain>
    </source>
</reference>
<dbReference type="Pfam" id="PF04612">
    <property type="entry name" value="T2SSM"/>
    <property type="match status" value="1"/>
</dbReference>
<comment type="caution">
    <text evidence="3">The sequence shown here is derived from an EMBL/GenBank/DDBJ whole genome shotgun (WGS) entry which is preliminary data.</text>
</comment>
<feature type="region of interest" description="Disordered" evidence="1">
    <location>
        <begin position="113"/>
        <end position="145"/>
    </location>
</feature>